<dbReference type="RefSeq" id="WP_128912765.1">
    <property type="nucleotide sequence ID" value="NZ_RDSM01000001.1"/>
</dbReference>
<name>A0A4V1L6D1_9BACT</name>
<keyword evidence="1" id="KW-0472">Membrane</keyword>
<keyword evidence="1" id="KW-1133">Transmembrane helix</keyword>
<dbReference type="AlphaFoldDB" id="A0A4V1L6D1"/>
<dbReference type="EMBL" id="RDSM01000001">
    <property type="protein sequence ID" value="RXH58844.1"/>
    <property type="molecule type" value="Genomic_DNA"/>
</dbReference>
<reference evidence="2 3" key="1">
    <citation type="submission" date="2018-11" db="EMBL/GenBank/DDBJ databases">
        <authorList>
            <person name="Mardanov A.V."/>
            <person name="Ravin N.V."/>
            <person name="Dedysh S.N."/>
        </authorList>
    </citation>
    <scope>NUCLEOTIDE SEQUENCE [LARGE SCALE GENOMIC DNA]</scope>
    <source>
        <strain evidence="2 3">AF10</strain>
    </source>
</reference>
<evidence type="ECO:0000313" key="2">
    <source>
        <dbReference type="EMBL" id="RXH58844.1"/>
    </source>
</evidence>
<keyword evidence="1" id="KW-0812">Transmembrane</keyword>
<proteinExistence type="predicted"/>
<evidence type="ECO:0000256" key="1">
    <source>
        <dbReference type="SAM" id="Phobius"/>
    </source>
</evidence>
<sequence length="148" mass="16812">MATPDTFQLWISAQTIPLAILATLLAAGFLLLYLSALRRRRALIRERAGHTEEGFVRHLATFGFDPAIARSTYRYLQDVQNVHFPILLHDALDEDLGLGTEDVDESRKDLLAANQRELRPGLRHEPLITVEDLIRFIQASPRRRDEAA</sequence>
<dbReference type="Proteomes" id="UP000289437">
    <property type="component" value="Unassembled WGS sequence"/>
</dbReference>
<organism evidence="2 3">
    <name type="scientific">Granulicella sibirica</name>
    <dbReference type="NCBI Taxonomy" id="2479048"/>
    <lineage>
        <taxon>Bacteria</taxon>
        <taxon>Pseudomonadati</taxon>
        <taxon>Acidobacteriota</taxon>
        <taxon>Terriglobia</taxon>
        <taxon>Terriglobales</taxon>
        <taxon>Acidobacteriaceae</taxon>
        <taxon>Granulicella</taxon>
    </lineage>
</organism>
<accession>A0A4V1L6D1</accession>
<gene>
    <name evidence="2" type="ORF">GRAN_2154</name>
</gene>
<reference evidence="3" key="2">
    <citation type="submission" date="2019-02" db="EMBL/GenBank/DDBJ databases">
        <title>Granulicella sibirica sp. nov., a psychrotolerant acidobacterium isolated from an organic soil layer in forested tundra, West Siberia.</title>
        <authorList>
            <person name="Oshkin I.Y."/>
            <person name="Kulichevskaya I.S."/>
            <person name="Rijpstra W.I.C."/>
            <person name="Sinninghe Damste J.S."/>
            <person name="Rakitin A.L."/>
            <person name="Ravin N.V."/>
            <person name="Dedysh S.N."/>
        </authorList>
    </citation>
    <scope>NUCLEOTIDE SEQUENCE [LARGE SCALE GENOMIC DNA]</scope>
    <source>
        <strain evidence="3">AF10</strain>
    </source>
</reference>
<keyword evidence="3" id="KW-1185">Reference proteome</keyword>
<feature type="transmembrane region" description="Helical" evidence="1">
    <location>
        <begin position="16"/>
        <end position="37"/>
    </location>
</feature>
<dbReference type="OrthoDB" id="122243at2"/>
<protein>
    <submittedName>
        <fullName evidence="2">Uncharacterized protein</fullName>
    </submittedName>
</protein>
<evidence type="ECO:0000313" key="3">
    <source>
        <dbReference type="Proteomes" id="UP000289437"/>
    </source>
</evidence>
<comment type="caution">
    <text evidence="2">The sequence shown here is derived from an EMBL/GenBank/DDBJ whole genome shotgun (WGS) entry which is preliminary data.</text>
</comment>